<dbReference type="EMBL" id="JAHKSW010000009">
    <property type="protein sequence ID" value="KAG7328222.1"/>
    <property type="molecule type" value="Genomic_DNA"/>
</dbReference>
<accession>A0A9D3SLA0</accession>
<feature type="compositionally biased region" description="Gly residues" evidence="1">
    <location>
        <begin position="64"/>
        <end position="75"/>
    </location>
</feature>
<organism evidence="2 3">
    <name type="scientific">Hemibagrus wyckioides</name>
    <dbReference type="NCBI Taxonomy" id="337641"/>
    <lineage>
        <taxon>Eukaryota</taxon>
        <taxon>Metazoa</taxon>
        <taxon>Chordata</taxon>
        <taxon>Craniata</taxon>
        <taxon>Vertebrata</taxon>
        <taxon>Euteleostomi</taxon>
        <taxon>Actinopterygii</taxon>
        <taxon>Neopterygii</taxon>
        <taxon>Teleostei</taxon>
        <taxon>Ostariophysi</taxon>
        <taxon>Siluriformes</taxon>
        <taxon>Bagridae</taxon>
        <taxon>Hemibagrus</taxon>
    </lineage>
</organism>
<keyword evidence="3" id="KW-1185">Reference proteome</keyword>
<feature type="compositionally biased region" description="Basic and acidic residues" evidence="1">
    <location>
        <begin position="45"/>
        <end position="56"/>
    </location>
</feature>
<protein>
    <submittedName>
        <fullName evidence="2">Uncharacterized protein</fullName>
    </submittedName>
</protein>
<name>A0A9D3SLA0_9TELE</name>
<evidence type="ECO:0000313" key="2">
    <source>
        <dbReference type="EMBL" id="KAG7328222.1"/>
    </source>
</evidence>
<proteinExistence type="predicted"/>
<evidence type="ECO:0000313" key="3">
    <source>
        <dbReference type="Proteomes" id="UP000824219"/>
    </source>
</evidence>
<feature type="region of interest" description="Disordered" evidence="1">
    <location>
        <begin position="39"/>
        <end position="75"/>
    </location>
</feature>
<reference evidence="2 3" key="1">
    <citation type="submission" date="2021-06" db="EMBL/GenBank/DDBJ databases">
        <title>Chromosome-level genome assembly of the red-tail catfish (Hemibagrus wyckioides).</title>
        <authorList>
            <person name="Shao F."/>
        </authorList>
    </citation>
    <scope>NUCLEOTIDE SEQUENCE [LARGE SCALE GENOMIC DNA]</scope>
    <source>
        <strain evidence="2">EC202008001</strain>
        <tissue evidence="2">Blood</tissue>
    </source>
</reference>
<evidence type="ECO:0000256" key="1">
    <source>
        <dbReference type="SAM" id="MobiDB-lite"/>
    </source>
</evidence>
<dbReference type="AlphaFoldDB" id="A0A9D3SLA0"/>
<sequence>MSVLSRVRRNGLAIGPRVAPEAGWPSAVSARPREKCWPAGEAEDVERSARRIRESAATKQKKGSGLGLGKNGKPN</sequence>
<dbReference type="Proteomes" id="UP000824219">
    <property type="component" value="Linkage Group LG09"/>
</dbReference>
<comment type="caution">
    <text evidence="2">The sequence shown here is derived from an EMBL/GenBank/DDBJ whole genome shotgun (WGS) entry which is preliminary data.</text>
</comment>
<gene>
    <name evidence="2" type="ORF">KOW79_008166</name>
</gene>